<dbReference type="PANTHER" id="PTHR42928">
    <property type="entry name" value="TRICARBOXYLATE-BINDING PROTEIN"/>
    <property type="match status" value="1"/>
</dbReference>
<dbReference type="SUPFAM" id="SSF53850">
    <property type="entry name" value="Periplasmic binding protein-like II"/>
    <property type="match status" value="1"/>
</dbReference>
<evidence type="ECO:0000313" key="2">
    <source>
        <dbReference type="EMBL" id="AOO94251.1"/>
    </source>
</evidence>
<dbReference type="InterPro" id="IPR006311">
    <property type="entry name" value="TAT_signal"/>
</dbReference>
<dbReference type="GeneID" id="61426913"/>
<protein>
    <submittedName>
        <fullName evidence="2">ABC transporter substrate-binding protein</fullName>
    </submittedName>
</protein>
<reference evidence="2" key="2">
    <citation type="journal article" date="2016" name="Front. Microbiol.">
        <title>The Regulatory Protein RosR Affects Rhizobium leguminosarum bv. trifolii Protein Profiles, Cell Surface Properties, and Symbiosis with Clover.</title>
        <authorList>
            <person name="Rachwal K."/>
            <person name="Boguszewska A."/>
            <person name="Kopcinska J."/>
            <person name="Karas M."/>
            <person name="Tchorzewski M."/>
            <person name="Janczarek M."/>
        </authorList>
    </citation>
    <scope>NUCLEOTIDE SEQUENCE</scope>
    <source>
        <strain evidence="2">Rt24.2</strain>
    </source>
</reference>
<proteinExistence type="inferred from homology"/>
<accession>A0A1B8R2L2</accession>
<reference evidence="2" key="1">
    <citation type="journal article" date="2015" name="BMC Genomics">
        <title>Transcriptome profiling of a Rhizobium leguminosarum bv. trifolii rosR mutant reveals the role of the transcriptional regulator RosR in motility, synthesis of cell-surface components, and other cellular processes.</title>
        <authorList>
            <person name="Rachwal K."/>
            <person name="Matczynska E."/>
            <person name="Janczarek M."/>
        </authorList>
    </citation>
    <scope>NUCLEOTIDE SEQUENCE</scope>
    <source>
        <strain evidence="2">Rt24.2</strain>
    </source>
</reference>
<dbReference type="PROSITE" id="PS51318">
    <property type="entry name" value="TAT"/>
    <property type="match status" value="1"/>
</dbReference>
<dbReference type="Gene3D" id="3.40.190.10">
    <property type="entry name" value="Periplasmic binding protein-like II"/>
    <property type="match status" value="1"/>
</dbReference>
<dbReference type="RefSeq" id="WP_026242376.1">
    <property type="nucleotide sequence ID" value="NZ_CP050086.1"/>
</dbReference>
<dbReference type="CDD" id="cd07012">
    <property type="entry name" value="PBP2_Bug_TTT"/>
    <property type="match status" value="1"/>
</dbReference>
<dbReference type="PANTHER" id="PTHR42928:SF5">
    <property type="entry name" value="BLR1237 PROTEIN"/>
    <property type="match status" value="1"/>
</dbReference>
<dbReference type="PIRSF" id="PIRSF017082">
    <property type="entry name" value="YflP"/>
    <property type="match status" value="1"/>
</dbReference>
<dbReference type="InterPro" id="IPR042100">
    <property type="entry name" value="Bug_dom1"/>
</dbReference>
<dbReference type="EMBL" id="KX491887">
    <property type="protein sequence ID" value="AOO94251.1"/>
    <property type="molecule type" value="Genomic_DNA"/>
</dbReference>
<name>A0A1B8R2L2_RHILT</name>
<dbReference type="Gene3D" id="3.40.190.150">
    <property type="entry name" value="Bordetella uptake gene, domain 1"/>
    <property type="match status" value="1"/>
</dbReference>
<sequence length="325" mass="34230">MEMKNPTRRNVLAGGLALGALGAMSGRAAAADVIRWIVGYPPGGATDLIARLLSGPMSQKLGQTIIVDNRPGAGSSIGATALAHAHPDGLTVGAADNGTLIINPVAYKNLQYDPDKDFRPVGAYADVNILLAVSKAQPYQSVKEFIDQAKTTSQPIAFASPGVGSPLHLAMERLARQAGLKLEHISYRGMAPALNDVLAGVVPSIVIDYATAREVIRSGDLRPLATFSASRLAALPDTPTFDEKVLPGFTAGAWQGMIVPRATPDEVVNRLSSALAFALQDEAVKARYAELGLGAPASDPQSFLTRWHDDKAILQPLIRELGISL</sequence>
<comment type="similarity">
    <text evidence="1">Belongs to the UPF0065 (bug) family.</text>
</comment>
<dbReference type="InterPro" id="IPR005064">
    <property type="entry name" value="BUG"/>
</dbReference>
<dbReference type="Pfam" id="PF03401">
    <property type="entry name" value="TctC"/>
    <property type="match status" value="1"/>
</dbReference>
<dbReference type="AlphaFoldDB" id="A0A1B8R2L2"/>
<evidence type="ECO:0000256" key="1">
    <source>
        <dbReference type="ARBA" id="ARBA00006987"/>
    </source>
</evidence>
<organism evidence="2">
    <name type="scientific">Rhizobium leguminosarum bv. trifolii</name>
    <dbReference type="NCBI Taxonomy" id="386"/>
    <lineage>
        <taxon>Bacteria</taxon>
        <taxon>Pseudomonadati</taxon>
        <taxon>Pseudomonadota</taxon>
        <taxon>Alphaproteobacteria</taxon>
        <taxon>Hyphomicrobiales</taxon>
        <taxon>Rhizobiaceae</taxon>
        <taxon>Rhizobium/Agrobacterium group</taxon>
        <taxon>Rhizobium</taxon>
    </lineage>
</organism>